<reference evidence="1 2" key="2">
    <citation type="submission" date="2019-09" db="EMBL/GenBank/DDBJ databases">
        <title>A bacterium isolated from glacier soil.</title>
        <authorList>
            <person name="Liu Q."/>
        </authorList>
    </citation>
    <scope>NUCLEOTIDE SEQUENCE [LARGE SCALE GENOMIC DNA]</scope>
    <source>
        <strain evidence="1 2">MDT1-10-3</strain>
    </source>
</reference>
<protein>
    <submittedName>
        <fullName evidence="1">Uncharacterized protein</fullName>
    </submittedName>
</protein>
<organism evidence="1 2">
    <name type="scientific">Rufibacter glacialis</name>
    <dbReference type="NCBI Taxonomy" id="1259555"/>
    <lineage>
        <taxon>Bacteria</taxon>
        <taxon>Pseudomonadati</taxon>
        <taxon>Bacteroidota</taxon>
        <taxon>Cytophagia</taxon>
        <taxon>Cytophagales</taxon>
        <taxon>Hymenobacteraceae</taxon>
        <taxon>Rufibacter</taxon>
    </lineage>
</organism>
<gene>
    <name evidence="1" type="ORF">FOE74_16030</name>
</gene>
<comment type="caution">
    <text evidence="1">The sequence shown here is derived from an EMBL/GenBank/DDBJ whole genome shotgun (WGS) entry which is preliminary data.</text>
</comment>
<evidence type="ECO:0000313" key="2">
    <source>
        <dbReference type="Proteomes" id="UP000323866"/>
    </source>
</evidence>
<name>A0A5M8Q9V2_9BACT</name>
<evidence type="ECO:0000313" key="1">
    <source>
        <dbReference type="EMBL" id="KAA6431630.1"/>
    </source>
</evidence>
<dbReference type="Proteomes" id="UP000323866">
    <property type="component" value="Unassembled WGS sequence"/>
</dbReference>
<dbReference type="EMBL" id="VKKZ01000023">
    <property type="protein sequence ID" value="KAA6431630.1"/>
    <property type="molecule type" value="Genomic_DNA"/>
</dbReference>
<dbReference type="OrthoDB" id="9822131at2"/>
<proteinExistence type="predicted"/>
<accession>A0A5M8Q9V2</accession>
<dbReference type="AlphaFoldDB" id="A0A5M8Q9V2"/>
<sequence>MKLLLVLLLSFWFNILQFETGEYIHERNGHKYSIVLNQDSSFTYLRPAIINGTIKEAGKWRISQNSLILFDSVGFVNSKSKVEGQTVEGQKFVVIKFIDEKGSPLSDLEVGINEDNFYKRTDTQGIVKFEFTELKKRRKNQPKNTVEVIEFKTKRSETTVAVENIFNNKITVIKDYNPKKTYKLRERRVEIRNGDLVFKNPSGMNEQQEFVFIKK</sequence>
<dbReference type="RefSeq" id="WP_149099652.1">
    <property type="nucleotide sequence ID" value="NZ_BMMG01000006.1"/>
</dbReference>
<reference evidence="1 2" key="1">
    <citation type="submission" date="2019-07" db="EMBL/GenBank/DDBJ databases">
        <authorList>
            <person name="Qu J.-H."/>
        </authorList>
    </citation>
    <scope>NUCLEOTIDE SEQUENCE [LARGE SCALE GENOMIC DNA]</scope>
    <source>
        <strain evidence="1 2">MDT1-10-3</strain>
    </source>
</reference>